<dbReference type="EMBL" id="CAJVQB010003874">
    <property type="protein sequence ID" value="CAG8620341.1"/>
    <property type="molecule type" value="Genomic_DNA"/>
</dbReference>
<comment type="caution">
    <text evidence="1">The sequence shown here is derived from an EMBL/GenBank/DDBJ whole genome shotgun (WGS) entry which is preliminary data.</text>
</comment>
<evidence type="ECO:0000313" key="2">
    <source>
        <dbReference type="Proteomes" id="UP000789901"/>
    </source>
</evidence>
<gene>
    <name evidence="1" type="ORF">GMARGA_LOCUS7807</name>
</gene>
<keyword evidence="2" id="KW-1185">Reference proteome</keyword>
<organism evidence="1 2">
    <name type="scientific">Gigaspora margarita</name>
    <dbReference type="NCBI Taxonomy" id="4874"/>
    <lineage>
        <taxon>Eukaryota</taxon>
        <taxon>Fungi</taxon>
        <taxon>Fungi incertae sedis</taxon>
        <taxon>Mucoromycota</taxon>
        <taxon>Glomeromycotina</taxon>
        <taxon>Glomeromycetes</taxon>
        <taxon>Diversisporales</taxon>
        <taxon>Gigasporaceae</taxon>
        <taxon>Gigaspora</taxon>
    </lineage>
</organism>
<protein>
    <submittedName>
        <fullName evidence="1">44956_t:CDS:1</fullName>
    </submittedName>
</protein>
<proteinExistence type="predicted"/>
<sequence>MILMCGSYLKTRAFYTWLLYGIERQSILKAYGQRPQMFTTYPYNNYNLSKTV</sequence>
<evidence type="ECO:0000313" key="1">
    <source>
        <dbReference type="EMBL" id="CAG8620341.1"/>
    </source>
</evidence>
<dbReference type="Proteomes" id="UP000789901">
    <property type="component" value="Unassembled WGS sequence"/>
</dbReference>
<reference evidence="1 2" key="1">
    <citation type="submission" date="2021-06" db="EMBL/GenBank/DDBJ databases">
        <authorList>
            <person name="Kallberg Y."/>
            <person name="Tangrot J."/>
            <person name="Rosling A."/>
        </authorList>
    </citation>
    <scope>NUCLEOTIDE SEQUENCE [LARGE SCALE GENOMIC DNA]</scope>
    <source>
        <strain evidence="1 2">120-4 pot B 10/14</strain>
    </source>
</reference>
<accession>A0ABN7UKM3</accession>
<name>A0ABN7UKM3_GIGMA</name>